<dbReference type="InterPro" id="IPR002686">
    <property type="entry name" value="Transposase_17"/>
</dbReference>
<organism evidence="2 3">
    <name type="scientific">Microcystis aeruginosa Ma_QC_C_20070703_M131</name>
    <dbReference type="NCBI Taxonomy" id="2486263"/>
    <lineage>
        <taxon>Bacteria</taxon>
        <taxon>Bacillati</taxon>
        <taxon>Cyanobacteriota</taxon>
        <taxon>Cyanophyceae</taxon>
        <taxon>Oscillatoriophycideae</taxon>
        <taxon>Chroococcales</taxon>
        <taxon>Microcystaceae</taxon>
        <taxon>Microcystis</taxon>
    </lineage>
</organism>
<evidence type="ECO:0000313" key="3">
    <source>
        <dbReference type="Proteomes" id="UP000316443"/>
    </source>
</evidence>
<comment type="caution">
    <text evidence="2">The sequence shown here is derived from an EMBL/GenBank/DDBJ whole genome shotgun (WGS) entry which is preliminary data.</text>
</comment>
<feature type="domain" description="Transposase IS200-like" evidence="1">
    <location>
        <begin position="12"/>
        <end position="133"/>
    </location>
</feature>
<gene>
    <name evidence="2" type="primary">tnpA</name>
    <name evidence="2" type="ORF">EWV85_23960</name>
</gene>
<accession>A0A551X2C5</accession>
<dbReference type="InterPro" id="IPR036515">
    <property type="entry name" value="Transposase_17_sf"/>
</dbReference>
<name>A0A551X2C5_MICAE</name>
<sequence length="143" mass="16560">MSTDYHHGFRSVYRLTAHVVFVIKYRRKAINNEILARLKDIFTSTLSKWESALLDFNGESDHVHLIIDYKPDIALSKLIANLKTVSSRLIRKEFPDLAAKYFDNKPYFWTGAYFVASCGGVTVEQLKKYVENQNSPKVEMLPR</sequence>
<evidence type="ECO:0000259" key="1">
    <source>
        <dbReference type="SMART" id="SM01321"/>
    </source>
</evidence>
<dbReference type="Proteomes" id="UP000316443">
    <property type="component" value="Unassembled WGS sequence"/>
</dbReference>
<dbReference type="SMART" id="SM01321">
    <property type="entry name" value="Y1_Tnp"/>
    <property type="match status" value="1"/>
</dbReference>
<evidence type="ECO:0000313" key="2">
    <source>
        <dbReference type="EMBL" id="TRT42799.1"/>
    </source>
</evidence>
<dbReference type="NCBIfam" id="NF033573">
    <property type="entry name" value="transpos_IS200"/>
    <property type="match status" value="1"/>
</dbReference>
<dbReference type="PANTHER" id="PTHR33360:SF2">
    <property type="entry name" value="TRANSPOSASE FOR INSERTION SEQUENCE ELEMENT IS200"/>
    <property type="match status" value="1"/>
</dbReference>
<dbReference type="Pfam" id="PF01797">
    <property type="entry name" value="Y1_Tnp"/>
    <property type="match status" value="1"/>
</dbReference>
<dbReference type="GO" id="GO:0006313">
    <property type="term" value="P:DNA transposition"/>
    <property type="evidence" value="ECO:0007669"/>
    <property type="project" value="InterPro"/>
</dbReference>
<dbReference type="AlphaFoldDB" id="A0A551X2C5"/>
<dbReference type="Gene3D" id="3.30.70.1290">
    <property type="entry name" value="Transposase IS200-like"/>
    <property type="match status" value="1"/>
</dbReference>
<dbReference type="GO" id="GO:0004803">
    <property type="term" value="F:transposase activity"/>
    <property type="evidence" value="ECO:0007669"/>
    <property type="project" value="InterPro"/>
</dbReference>
<proteinExistence type="predicted"/>
<dbReference type="SUPFAM" id="SSF143422">
    <property type="entry name" value="Transposase IS200-like"/>
    <property type="match status" value="1"/>
</dbReference>
<dbReference type="EMBL" id="SFCA01000266">
    <property type="protein sequence ID" value="TRT42799.1"/>
    <property type="molecule type" value="Genomic_DNA"/>
</dbReference>
<reference evidence="2 3" key="1">
    <citation type="submission" date="2019-01" db="EMBL/GenBank/DDBJ databases">
        <title>Coherence of Microcystis species and biogeography revealed through population genomics.</title>
        <authorList>
            <person name="Perez-Carrascal O.M."/>
            <person name="Terrat Y."/>
            <person name="Giani A."/>
            <person name="Fortin N."/>
            <person name="Tromas N."/>
            <person name="Shapiro B.J."/>
        </authorList>
    </citation>
    <scope>NUCLEOTIDE SEQUENCE [LARGE SCALE GENOMIC DNA]</scope>
    <source>
        <strain evidence="2">Ma_QC_C_20070703_M131</strain>
    </source>
</reference>
<dbReference type="GO" id="GO:0003677">
    <property type="term" value="F:DNA binding"/>
    <property type="evidence" value="ECO:0007669"/>
    <property type="project" value="InterPro"/>
</dbReference>
<protein>
    <submittedName>
        <fullName evidence="2">IS200/IS605 family transposase</fullName>
    </submittedName>
</protein>
<dbReference type="PANTHER" id="PTHR33360">
    <property type="entry name" value="TRANSPOSASE FOR INSERTION SEQUENCE ELEMENT IS200"/>
    <property type="match status" value="1"/>
</dbReference>